<comment type="similarity">
    <text evidence="1">Belongs to the peptidase C48 family.</text>
</comment>
<feature type="compositionally biased region" description="Basic and acidic residues" evidence="4">
    <location>
        <begin position="140"/>
        <end position="151"/>
    </location>
</feature>
<feature type="region of interest" description="Disordered" evidence="4">
    <location>
        <begin position="236"/>
        <end position="261"/>
    </location>
</feature>
<gene>
    <name evidence="6" type="ORF">CC86DRAFT_152733</name>
</gene>
<reference evidence="6" key="1">
    <citation type="journal article" date="2020" name="Stud. Mycol.">
        <title>101 Dothideomycetes genomes: a test case for predicting lifestyles and emergence of pathogens.</title>
        <authorList>
            <person name="Haridas S."/>
            <person name="Albert R."/>
            <person name="Binder M."/>
            <person name="Bloem J."/>
            <person name="Labutti K."/>
            <person name="Salamov A."/>
            <person name="Andreopoulos B."/>
            <person name="Baker S."/>
            <person name="Barry K."/>
            <person name="Bills G."/>
            <person name="Bluhm B."/>
            <person name="Cannon C."/>
            <person name="Castanera R."/>
            <person name="Culley D."/>
            <person name="Daum C."/>
            <person name="Ezra D."/>
            <person name="Gonzalez J."/>
            <person name="Henrissat B."/>
            <person name="Kuo A."/>
            <person name="Liang C."/>
            <person name="Lipzen A."/>
            <person name="Lutzoni F."/>
            <person name="Magnuson J."/>
            <person name="Mondo S."/>
            <person name="Nolan M."/>
            <person name="Ohm R."/>
            <person name="Pangilinan J."/>
            <person name="Park H.-J."/>
            <person name="Ramirez L."/>
            <person name="Alfaro M."/>
            <person name="Sun H."/>
            <person name="Tritt A."/>
            <person name="Yoshinaga Y."/>
            <person name="Zwiers L.-H."/>
            <person name="Turgeon B."/>
            <person name="Goodwin S."/>
            <person name="Spatafora J."/>
            <person name="Crous P."/>
            <person name="Grigoriev I."/>
        </authorList>
    </citation>
    <scope>NUCLEOTIDE SEQUENCE</scope>
    <source>
        <strain evidence="6">CBS 113818</strain>
    </source>
</reference>
<dbReference type="InterPro" id="IPR003653">
    <property type="entry name" value="Peptidase_C48_C"/>
</dbReference>
<evidence type="ECO:0000256" key="4">
    <source>
        <dbReference type="SAM" id="MobiDB-lite"/>
    </source>
</evidence>
<evidence type="ECO:0000313" key="6">
    <source>
        <dbReference type="EMBL" id="KAF2818941.1"/>
    </source>
</evidence>
<feature type="region of interest" description="Disordered" evidence="4">
    <location>
        <begin position="283"/>
        <end position="311"/>
    </location>
</feature>
<evidence type="ECO:0000259" key="5">
    <source>
        <dbReference type="PROSITE" id="PS50600"/>
    </source>
</evidence>
<evidence type="ECO:0000256" key="1">
    <source>
        <dbReference type="ARBA" id="ARBA00005234"/>
    </source>
</evidence>
<keyword evidence="3" id="KW-0378">Hydrolase</keyword>
<protein>
    <recommendedName>
        <fullName evidence="5">Ubiquitin-like protease family profile domain-containing protein</fullName>
    </recommendedName>
</protein>
<feature type="domain" description="Ubiquitin-like protease family profile" evidence="5">
    <location>
        <begin position="321"/>
        <end position="507"/>
    </location>
</feature>
<dbReference type="PROSITE" id="PS50600">
    <property type="entry name" value="ULP_PROTEASE"/>
    <property type="match status" value="1"/>
</dbReference>
<organism evidence="6 7">
    <name type="scientific">Ophiobolus disseminans</name>
    <dbReference type="NCBI Taxonomy" id="1469910"/>
    <lineage>
        <taxon>Eukaryota</taxon>
        <taxon>Fungi</taxon>
        <taxon>Dikarya</taxon>
        <taxon>Ascomycota</taxon>
        <taxon>Pezizomycotina</taxon>
        <taxon>Dothideomycetes</taxon>
        <taxon>Pleosporomycetidae</taxon>
        <taxon>Pleosporales</taxon>
        <taxon>Pleosporineae</taxon>
        <taxon>Phaeosphaeriaceae</taxon>
        <taxon>Ophiobolus</taxon>
    </lineage>
</organism>
<dbReference type="InterPro" id="IPR038765">
    <property type="entry name" value="Papain-like_cys_pep_sf"/>
</dbReference>
<evidence type="ECO:0000313" key="7">
    <source>
        <dbReference type="Proteomes" id="UP000799424"/>
    </source>
</evidence>
<dbReference type="GO" id="GO:0008234">
    <property type="term" value="F:cysteine-type peptidase activity"/>
    <property type="evidence" value="ECO:0007669"/>
    <property type="project" value="InterPro"/>
</dbReference>
<name>A0A6A6ZCU5_9PLEO</name>
<dbReference type="SUPFAM" id="SSF54001">
    <property type="entry name" value="Cysteine proteinases"/>
    <property type="match status" value="1"/>
</dbReference>
<dbReference type="GO" id="GO:0006508">
    <property type="term" value="P:proteolysis"/>
    <property type="evidence" value="ECO:0007669"/>
    <property type="project" value="UniProtKB-KW"/>
</dbReference>
<dbReference type="Proteomes" id="UP000799424">
    <property type="component" value="Unassembled WGS sequence"/>
</dbReference>
<sequence length="712" mass="79044">MEYVNVPGNTPYKAITELSIHAQENVVYLHSIFSRGKVHFHRLELSEWQLSLEQLIATFGCPSLMSREFVKVLAQLAEHAASVSWLHAWAALKAAQRDRKKPALAFKRGIIIAREWVPNDVNVAMNTLKIHRAVASTSKGGDDEHNEHEDPSDSVGSGQEASSERKRSHSELSAYEEIELPRRQRSRRSTVDSYSDHPATLGEAPSDDYASSVCSGNEDNEDNVDNEAHLFASSQLGDNHAYPPNSIHGDSPTREAPTDHTTHLATAAQLATEVQGHITLAQRNPINANGNATPKSNTSATPRSNSPRKHPERLLEELEQAVYTKKNTQAYVPVPAERAISAEGHAFNRSTFTGSTSVDCTKEQLEGTRDDGWLSHSDFSTVLTPTLPTSFSYLEVPDHSPSFDWTVWAAGKRTRSRDLRGIMFCVILDVARKHWVMLAIDFEKRAVSEYDSMYNASMTMEIPSRYITLRQGVQWTEGGWSYVRAHTPQQTDTRSCGVYALACIFCIMTGTAIPATLDPRLWRQAFVALVAATNEPLLPHTVADHLLEQPTVAALVSKQIKLVSSLRAWMLNIDKLLTVFARLDPALRKTTVELSPGKIQQVLQQLEHILPGAGDLCATERPCTCANGVNLDNGPLAKAHSGYIAEYRAIRTKVERQRLRITAIDTAIERMGKLTMAYNEARTTERVRLDRIASDLHSAQAMLSSFPVKCVE</sequence>
<dbReference type="AlphaFoldDB" id="A0A6A6ZCU5"/>
<feature type="compositionally biased region" description="Basic and acidic residues" evidence="4">
    <location>
        <begin position="251"/>
        <end position="261"/>
    </location>
</feature>
<evidence type="ECO:0000256" key="3">
    <source>
        <dbReference type="ARBA" id="ARBA00022801"/>
    </source>
</evidence>
<dbReference type="GO" id="GO:0019783">
    <property type="term" value="F:ubiquitin-like protein peptidase activity"/>
    <property type="evidence" value="ECO:0007669"/>
    <property type="project" value="UniProtKB-ARBA"/>
</dbReference>
<proteinExistence type="inferred from homology"/>
<accession>A0A6A6ZCU5</accession>
<keyword evidence="2" id="KW-0645">Protease</keyword>
<feature type="region of interest" description="Disordered" evidence="4">
    <location>
        <begin position="136"/>
        <end position="223"/>
    </location>
</feature>
<dbReference type="Gene3D" id="3.40.395.10">
    <property type="entry name" value="Adenoviral Proteinase, Chain A"/>
    <property type="match status" value="1"/>
</dbReference>
<evidence type="ECO:0000256" key="2">
    <source>
        <dbReference type="ARBA" id="ARBA00022670"/>
    </source>
</evidence>
<dbReference type="Pfam" id="PF02902">
    <property type="entry name" value="Peptidase_C48"/>
    <property type="match status" value="1"/>
</dbReference>
<keyword evidence="7" id="KW-1185">Reference proteome</keyword>
<dbReference type="OrthoDB" id="3800536at2759"/>
<dbReference type="EMBL" id="MU006248">
    <property type="protein sequence ID" value="KAF2818941.1"/>
    <property type="molecule type" value="Genomic_DNA"/>
</dbReference>
<feature type="compositionally biased region" description="Polar residues" evidence="4">
    <location>
        <begin position="283"/>
        <end position="305"/>
    </location>
</feature>